<evidence type="ECO:0000256" key="3">
    <source>
        <dbReference type="ARBA" id="ARBA00022692"/>
    </source>
</evidence>
<evidence type="ECO:0000259" key="7">
    <source>
        <dbReference type="Pfam" id="PF06271"/>
    </source>
</evidence>
<keyword evidence="3 6" id="KW-0812">Transmembrane</keyword>
<feature type="transmembrane region" description="Helical" evidence="6">
    <location>
        <begin position="109"/>
        <end position="128"/>
    </location>
</feature>
<keyword evidence="4 6" id="KW-1133">Transmembrane helix</keyword>
<evidence type="ECO:0000256" key="5">
    <source>
        <dbReference type="ARBA" id="ARBA00023136"/>
    </source>
</evidence>
<dbReference type="PANTHER" id="PTHR36115:SF6">
    <property type="entry name" value="PROLINE-RICH ANTIGEN HOMOLOG"/>
    <property type="match status" value="1"/>
</dbReference>
<gene>
    <name evidence="8" type="ORF">OKJ99_06525</name>
</gene>
<organism evidence="8 9">
    <name type="scientific">Streptomyces endophyticus</name>
    <dbReference type="NCBI Taxonomy" id="714166"/>
    <lineage>
        <taxon>Bacteria</taxon>
        <taxon>Bacillati</taxon>
        <taxon>Actinomycetota</taxon>
        <taxon>Actinomycetes</taxon>
        <taxon>Kitasatosporales</taxon>
        <taxon>Streptomycetaceae</taxon>
        <taxon>Streptomyces</taxon>
    </lineage>
</organism>
<dbReference type="InterPro" id="IPR010432">
    <property type="entry name" value="RDD"/>
</dbReference>
<dbReference type="Proteomes" id="UP001354931">
    <property type="component" value="Unassembled WGS sequence"/>
</dbReference>
<dbReference type="PANTHER" id="PTHR36115">
    <property type="entry name" value="PROLINE-RICH ANTIGEN HOMOLOG-RELATED"/>
    <property type="match status" value="1"/>
</dbReference>
<proteinExistence type="predicted"/>
<name>A0ABU6EZM1_9ACTN</name>
<comment type="caution">
    <text evidence="8">The sequence shown here is derived from an EMBL/GenBank/DDBJ whole genome shotgun (WGS) entry which is preliminary data.</text>
</comment>
<dbReference type="RefSeq" id="WP_326014807.1">
    <property type="nucleotide sequence ID" value="NZ_JAOZYC010000035.1"/>
</dbReference>
<evidence type="ECO:0000256" key="2">
    <source>
        <dbReference type="ARBA" id="ARBA00022475"/>
    </source>
</evidence>
<evidence type="ECO:0000256" key="6">
    <source>
        <dbReference type="SAM" id="Phobius"/>
    </source>
</evidence>
<accession>A0ABU6EZM1</accession>
<keyword evidence="5 6" id="KW-0472">Membrane</keyword>
<dbReference type="InterPro" id="IPR051791">
    <property type="entry name" value="Pra-immunoreactive"/>
</dbReference>
<evidence type="ECO:0000313" key="9">
    <source>
        <dbReference type="Proteomes" id="UP001354931"/>
    </source>
</evidence>
<reference evidence="8 9" key="1">
    <citation type="submission" date="2022-10" db="EMBL/GenBank/DDBJ databases">
        <authorList>
            <person name="Xie J."/>
            <person name="Shen N."/>
        </authorList>
    </citation>
    <scope>NUCLEOTIDE SEQUENCE [LARGE SCALE GENOMIC DNA]</scope>
    <source>
        <strain evidence="8 9">YIM65594</strain>
    </source>
</reference>
<feature type="transmembrane region" description="Helical" evidence="6">
    <location>
        <begin position="21"/>
        <end position="49"/>
    </location>
</feature>
<evidence type="ECO:0000313" key="8">
    <source>
        <dbReference type="EMBL" id="MEB8337169.1"/>
    </source>
</evidence>
<feature type="transmembrane region" description="Helical" evidence="6">
    <location>
        <begin position="69"/>
        <end position="89"/>
    </location>
</feature>
<feature type="domain" description="RDD" evidence="7">
    <location>
        <begin position="14"/>
        <end position="139"/>
    </location>
</feature>
<keyword evidence="9" id="KW-1185">Reference proteome</keyword>
<keyword evidence="2" id="KW-1003">Cell membrane</keyword>
<evidence type="ECO:0000256" key="4">
    <source>
        <dbReference type="ARBA" id="ARBA00022989"/>
    </source>
</evidence>
<comment type="subcellular location">
    <subcellularLocation>
        <location evidence="1">Cell membrane</location>
        <topology evidence="1">Multi-pass membrane protein</topology>
    </subcellularLocation>
</comment>
<protein>
    <submittedName>
        <fullName evidence="8">RDD family protein</fullName>
    </submittedName>
</protein>
<evidence type="ECO:0000256" key="1">
    <source>
        <dbReference type="ARBA" id="ARBA00004651"/>
    </source>
</evidence>
<dbReference type="EMBL" id="JAOZYC010000035">
    <property type="protein sequence ID" value="MEB8337169.1"/>
    <property type="molecule type" value="Genomic_DNA"/>
</dbReference>
<dbReference type="Pfam" id="PF06271">
    <property type="entry name" value="RDD"/>
    <property type="match status" value="1"/>
</dbReference>
<sequence>MTAPDSRRVRRSRTAGIVSRGLAALVDALVLALVALVVQVGAGCARLMVVGPPFQMPDVPNWVAGPVGWGFAVCYLGGSWAVVGATPGARLMGVRVTDRAGRRLRTVRALVRAALSVSFPLGLLWIPFSRRRAALQDLVVRSTVSYDRGYE</sequence>